<evidence type="ECO:0000313" key="7">
    <source>
        <dbReference type="Proteomes" id="UP000214603"/>
    </source>
</evidence>
<evidence type="ECO:0000256" key="3">
    <source>
        <dbReference type="ARBA" id="ARBA00022801"/>
    </source>
</evidence>
<keyword evidence="7" id="KW-1185">Reference proteome</keyword>
<evidence type="ECO:0000256" key="2">
    <source>
        <dbReference type="ARBA" id="ARBA00022723"/>
    </source>
</evidence>
<evidence type="ECO:0000256" key="1">
    <source>
        <dbReference type="ARBA" id="ARBA00001947"/>
    </source>
</evidence>
<keyword evidence="3" id="KW-0378">Hydrolase</keyword>
<name>A0A225MA85_9BURK</name>
<gene>
    <name evidence="6" type="ORF">CEY11_17250</name>
</gene>
<dbReference type="RefSeq" id="WP_088604637.1">
    <property type="nucleotide sequence ID" value="NZ_NJIH01000009.1"/>
</dbReference>
<dbReference type="GO" id="GO:0016788">
    <property type="term" value="F:hydrolase activity, acting on ester bonds"/>
    <property type="evidence" value="ECO:0007669"/>
    <property type="project" value="InterPro"/>
</dbReference>
<reference evidence="7" key="1">
    <citation type="submission" date="2017-06" db="EMBL/GenBank/DDBJ databases">
        <title>Herbaspirillum phytohormonus sp. nov., isolated from the root nodule of Robinia pseudoacacia in lead-zinc mine.</title>
        <authorList>
            <person name="Fan M."/>
            <person name="Lin Y."/>
        </authorList>
    </citation>
    <scope>NUCLEOTIDE SEQUENCE [LARGE SCALE GENOMIC DNA]</scope>
    <source>
        <strain evidence="7">SC-089</strain>
    </source>
</reference>
<dbReference type="InterPro" id="IPR050178">
    <property type="entry name" value="AspA/AstE_fam"/>
</dbReference>
<dbReference type="AlphaFoldDB" id="A0A225MA85"/>
<dbReference type="OrthoDB" id="6794856at2"/>
<proteinExistence type="predicted"/>
<dbReference type="Pfam" id="PF24827">
    <property type="entry name" value="AstE_AspA_cat"/>
    <property type="match status" value="1"/>
</dbReference>
<accession>A0A225MA85</accession>
<dbReference type="PANTHER" id="PTHR15162">
    <property type="entry name" value="ASPARTOACYLASE"/>
    <property type="match status" value="1"/>
</dbReference>
<comment type="caution">
    <text evidence="6">The sequence shown here is derived from an EMBL/GenBank/DDBJ whole genome shotgun (WGS) entry which is preliminary data.</text>
</comment>
<evidence type="ECO:0000256" key="4">
    <source>
        <dbReference type="ARBA" id="ARBA00022833"/>
    </source>
</evidence>
<keyword evidence="4" id="KW-0862">Zinc</keyword>
<dbReference type="SUPFAM" id="SSF53187">
    <property type="entry name" value="Zn-dependent exopeptidases"/>
    <property type="match status" value="1"/>
</dbReference>
<dbReference type="EMBL" id="NJIH01000009">
    <property type="protein sequence ID" value="OWT57632.1"/>
    <property type="molecule type" value="Genomic_DNA"/>
</dbReference>
<keyword evidence="2" id="KW-0479">Metal-binding</keyword>
<dbReference type="GO" id="GO:0046872">
    <property type="term" value="F:metal ion binding"/>
    <property type="evidence" value="ECO:0007669"/>
    <property type="project" value="UniProtKB-KW"/>
</dbReference>
<evidence type="ECO:0000259" key="5">
    <source>
        <dbReference type="Pfam" id="PF24827"/>
    </source>
</evidence>
<comment type="cofactor">
    <cofactor evidence="1">
        <name>Zn(2+)</name>
        <dbReference type="ChEBI" id="CHEBI:29105"/>
    </cofactor>
</comment>
<dbReference type="GO" id="GO:0005829">
    <property type="term" value="C:cytosol"/>
    <property type="evidence" value="ECO:0007669"/>
    <property type="project" value="TreeGrafter"/>
</dbReference>
<feature type="domain" description="Succinylglutamate desuccinylase/Aspartoacylase catalytic" evidence="5">
    <location>
        <begin position="40"/>
        <end position="187"/>
    </location>
</feature>
<organism evidence="6 7">
    <name type="scientific">Candidimonas nitroreducens</name>
    <dbReference type="NCBI Taxonomy" id="683354"/>
    <lineage>
        <taxon>Bacteria</taxon>
        <taxon>Pseudomonadati</taxon>
        <taxon>Pseudomonadota</taxon>
        <taxon>Betaproteobacteria</taxon>
        <taxon>Burkholderiales</taxon>
        <taxon>Alcaligenaceae</taxon>
        <taxon>Candidimonas</taxon>
    </lineage>
</organism>
<dbReference type="PANTHER" id="PTHR15162:SF7">
    <property type="entry name" value="SUCCINYLGLUTAMATE DESUCCINYLASE"/>
    <property type="match status" value="1"/>
</dbReference>
<evidence type="ECO:0000313" key="6">
    <source>
        <dbReference type="EMBL" id="OWT57632.1"/>
    </source>
</evidence>
<protein>
    <submittedName>
        <fullName evidence="6">Succinylglutamate desuccinylase</fullName>
    </submittedName>
</protein>
<dbReference type="Gene3D" id="3.40.630.10">
    <property type="entry name" value="Zn peptidases"/>
    <property type="match status" value="1"/>
</dbReference>
<sequence length="319" mass="35155">MNSTETTPRPFELACPDLSAERRGNTDTAGVWHFDSGEPGRPVMLTALVHGNELCGAWALKTFLGSGLQPRRGTLTLAFCNLAAFDRFDRQDYLPSRFVDEDFNRVWSPDKLSDPGSSERRRAVEIRPWVERADWLMDFHSMSLSEVPLQMSGVQQRNIDLALKLGTPATIIADAGHAAGVRMRDYGRHGEPGENGTRSLLIECGFHGAPETRDVAIDQMARFLVEAGSVDRADVPPGWFAPDAPRQRAFKVTEAVATPSGRFRYAQPWKGLEILPAGTLIGWEDEQSVVAPYDDCVLIMPAANLRPGVTVLRLAQIVA</sequence>
<dbReference type="InterPro" id="IPR055438">
    <property type="entry name" value="AstE_AspA_cat"/>
</dbReference>
<dbReference type="Proteomes" id="UP000214603">
    <property type="component" value="Unassembled WGS sequence"/>
</dbReference>